<dbReference type="EC" id="3.1.-.-" evidence="5"/>
<protein>
    <recommendedName>
        <fullName evidence="5">Ribonuclease VapC</fullName>
        <shortName evidence="5">RNase VapC</shortName>
        <ecNumber evidence="5">3.1.-.-</ecNumber>
    </recommendedName>
    <alternativeName>
        <fullName evidence="5">Toxin VapC</fullName>
    </alternativeName>
</protein>
<evidence type="ECO:0000313" key="7">
    <source>
        <dbReference type="EMBL" id="MBD2776764.1"/>
    </source>
</evidence>
<dbReference type="CDD" id="cd09854">
    <property type="entry name" value="PIN_VapC-like"/>
    <property type="match status" value="1"/>
</dbReference>
<dbReference type="Proteomes" id="UP000629098">
    <property type="component" value="Unassembled WGS sequence"/>
</dbReference>
<evidence type="ECO:0000256" key="3">
    <source>
        <dbReference type="ARBA" id="ARBA00022723"/>
    </source>
</evidence>
<keyword evidence="1 5" id="KW-1277">Toxin-antitoxin system</keyword>
<evidence type="ECO:0000313" key="8">
    <source>
        <dbReference type="Proteomes" id="UP000629098"/>
    </source>
</evidence>
<dbReference type="RefSeq" id="WP_190835926.1">
    <property type="nucleotide sequence ID" value="NZ_CAWPPI010000098.1"/>
</dbReference>
<evidence type="ECO:0000256" key="5">
    <source>
        <dbReference type="HAMAP-Rule" id="MF_00265"/>
    </source>
</evidence>
<dbReference type="GO" id="GO:0000287">
    <property type="term" value="F:magnesium ion binding"/>
    <property type="evidence" value="ECO:0007669"/>
    <property type="project" value="UniProtKB-UniRule"/>
</dbReference>
<feature type="domain" description="PIN" evidence="6">
    <location>
        <begin position="2"/>
        <end position="116"/>
    </location>
</feature>
<dbReference type="Gene3D" id="3.40.50.1010">
    <property type="entry name" value="5'-nuclease"/>
    <property type="match status" value="1"/>
</dbReference>
<name>A0A8J6XR39_9CYAN</name>
<dbReference type="GO" id="GO:0016787">
    <property type="term" value="F:hydrolase activity"/>
    <property type="evidence" value="ECO:0007669"/>
    <property type="project" value="UniProtKB-KW"/>
</dbReference>
<comment type="cofactor">
    <cofactor evidence="5">
        <name>Mg(2+)</name>
        <dbReference type="ChEBI" id="CHEBI:18420"/>
    </cofactor>
</comment>
<keyword evidence="4 5" id="KW-0378">Hydrolase</keyword>
<keyword evidence="8" id="KW-1185">Reference proteome</keyword>
<reference evidence="7" key="1">
    <citation type="submission" date="2020-09" db="EMBL/GenBank/DDBJ databases">
        <title>Iningainema tapete sp. nov. (Scytonemataceae, Cyanobacteria) from greenhouses in central Florida (USA) produces two types of nodularin with biosynthetic potential for microcystin-LR and anabaenopeptins.</title>
        <authorList>
            <person name="Berthold D.E."/>
            <person name="Lefler F.W."/>
            <person name="Huang I.-S."/>
            <person name="Abdulla H."/>
            <person name="Zimba P.V."/>
            <person name="Laughinghouse H.D. IV."/>
        </authorList>
    </citation>
    <scope>NUCLEOTIDE SEQUENCE</scope>
    <source>
        <strain evidence="7">BLCCT55</strain>
    </source>
</reference>
<dbReference type="GO" id="GO:0004540">
    <property type="term" value="F:RNA nuclease activity"/>
    <property type="evidence" value="ECO:0007669"/>
    <property type="project" value="InterPro"/>
</dbReference>
<keyword evidence="5" id="KW-0800">Toxin</keyword>
<proteinExistence type="inferred from homology"/>
<keyword evidence="3 5" id="KW-0479">Metal-binding</keyword>
<feature type="binding site" evidence="5">
    <location>
        <position position="6"/>
    </location>
    <ligand>
        <name>Mg(2+)</name>
        <dbReference type="ChEBI" id="CHEBI:18420"/>
    </ligand>
</feature>
<dbReference type="EMBL" id="JACXAE010000098">
    <property type="protein sequence ID" value="MBD2776764.1"/>
    <property type="molecule type" value="Genomic_DNA"/>
</dbReference>
<dbReference type="AlphaFoldDB" id="A0A8J6XR39"/>
<keyword evidence="2 5" id="KW-0540">Nuclease</keyword>
<dbReference type="SUPFAM" id="SSF88723">
    <property type="entry name" value="PIN domain-like"/>
    <property type="match status" value="1"/>
</dbReference>
<dbReference type="InterPro" id="IPR022907">
    <property type="entry name" value="VapC_family"/>
</dbReference>
<evidence type="ECO:0000259" key="6">
    <source>
        <dbReference type="Pfam" id="PF13470"/>
    </source>
</evidence>
<organism evidence="7 8">
    <name type="scientific">Iningainema tapete BLCC-T55</name>
    <dbReference type="NCBI Taxonomy" id="2748662"/>
    <lineage>
        <taxon>Bacteria</taxon>
        <taxon>Bacillati</taxon>
        <taxon>Cyanobacteriota</taxon>
        <taxon>Cyanophyceae</taxon>
        <taxon>Nostocales</taxon>
        <taxon>Scytonemataceae</taxon>
        <taxon>Iningainema tapete</taxon>
    </lineage>
</organism>
<dbReference type="InterPro" id="IPR002716">
    <property type="entry name" value="PIN_dom"/>
</dbReference>
<comment type="caution">
    <text evidence="7">The sequence shown here is derived from an EMBL/GenBank/DDBJ whole genome shotgun (WGS) entry which is preliminary data.</text>
</comment>
<comment type="similarity">
    <text evidence="5">Belongs to the PINc/VapC protein family.</text>
</comment>
<sequence length="138" mass="15314">MRILFDTNVLLDALLARDPFVEDAKVLFEAVEAGQIKGFISATTITDIYYLVRRQTQSDEVAIAAITRLLALMEICLVDRAVLEQAIALRFQDFEDAVQIACAITTRLDAIVTRDAAGFTGATIPVMLPRELSRRLVQ</sequence>
<dbReference type="GO" id="GO:0090729">
    <property type="term" value="F:toxin activity"/>
    <property type="evidence" value="ECO:0007669"/>
    <property type="project" value="UniProtKB-KW"/>
</dbReference>
<dbReference type="Pfam" id="PF13470">
    <property type="entry name" value="PIN_3"/>
    <property type="match status" value="1"/>
</dbReference>
<evidence type="ECO:0000256" key="4">
    <source>
        <dbReference type="ARBA" id="ARBA00022801"/>
    </source>
</evidence>
<dbReference type="HAMAP" id="MF_00265">
    <property type="entry name" value="VapC_Nob1"/>
    <property type="match status" value="1"/>
</dbReference>
<evidence type="ECO:0000256" key="1">
    <source>
        <dbReference type="ARBA" id="ARBA00022649"/>
    </source>
</evidence>
<comment type="function">
    <text evidence="5">Toxic component of a toxin-antitoxin (TA) system. An RNase.</text>
</comment>
<dbReference type="InterPro" id="IPR029060">
    <property type="entry name" value="PIN-like_dom_sf"/>
</dbReference>
<gene>
    <name evidence="5" type="primary">vapC</name>
    <name evidence="7" type="ORF">ICL16_33115</name>
</gene>
<feature type="binding site" evidence="5">
    <location>
        <position position="96"/>
    </location>
    <ligand>
        <name>Mg(2+)</name>
        <dbReference type="ChEBI" id="CHEBI:18420"/>
    </ligand>
</feature>
<keyword evidence="5" id="KW-0460">Magnesium</keyword>
<accession>A0A8J6XR39</accession>
<evidence type="ECO:0000256" key="2">
    <source>
        <dbReference type="ARBA" id="ARBA00022722"/>
    </source>
</evidence>